<dbReference type="RefSeq" id="WP_097010263.1">
    <property type="nucleotide sequence ID" value="NZ_LT907975.1"/>
</dbReference>
<dbReference type="InterPro" id="IPR051199">
    <property type="entry name" value="LPS_LOS_Heptosyltrfase"/>
</dbReference>
<sequence length="518" mass="56848">MNVLIINLTRFGDLIQTQPVISGYRQRGAKVALACLQNFASASSLLNGVDHVFSFPGADLLSRLDTDWRLAVKRVDEYKAAVFDSFKPDVVINLTPSVSSRLLTRAMTPQDSSVAGFSIDDFGFNADTSAWAAYLQLAGGNRAASPFNICDIFRRTAGLNNEGNSLELSHPGPDQLERADALLSPIKGYDCKGIVALQMGASEDKRRWPVDHFRRVAEMVWQQDGYVPVLLGTKEEQPLGKRFKEGYDFPVVDLMGQTSLQELSAVLLRSKALVTNDTGTMHLAAGLGVPVSAVFLATAQPWDTGPYRPGNICLEPDLPCHPCEFGKQCPTDNACRQSVDPTTVYQTLGAMLNGDSISEHSGARVWLTRLEDDGFMGLESLSGHDQSDRALWIALQRAHYLPFLDGNALEGSTGLAENLTSEKAAELSKTLTSARDMLFLLSRQGMLLLKNPRPQAKAKFLATWQGLQNVLSDTKELNILGSLWMFQTQQCGDDMASLLEMIERYRALVGSLCSEFEQ</sequence>
<evidence type="ECO:0000256" key="1">
    <source>
        <dbReference type="ARBA" id="ARBA00022676"/>
    </source>
</evidence>
<dbReference type="GO" id="GO:0008713">
    <property type="term" value="F:ADP-heptose-lipopolysaccharide heptosyltransferase activity"/>
    <property type="evidence" value="ECO:0007669"/>
    <property type="project" value="TreeGrafter"/>
</dbReference>
<dbReference type="Pfam" id="PF01075">
    <property type="entry name" value="Glyco_transf_9"/>
    <property type="match status" value="1"/>
</dbReference>
<dbReference type="GO" id="GO:0009244">
    <property type="term" value="P:lipopolysaccharide core region biosynthetic process"/>
    <property type="evidence" value="ECO:0007669"/>
    <property type="project" value="TreeGrafter"/>
</dbReference>
<organism evidence="3 4">
    <name type="scientific">Pseudodesulfovibrio profundus</name>
    <dbReference type="NCBI Taxonomy" id="57320"/>
    <lineage>
        <taxon>Bacteria</taxon>
        <taxon>Pseudomonadati</taxon>
        <taxon>Thermodesulfobacteriota</taxon>
        <taxon>Desulfovibrionia</taxon>
        <taxon>Desulfovibrionales</taxon>
        <taxon>Desulfovibrionaceae</taxon>
    </lineage>
</organism>
<dbReference type="Proteomes" id="UP000219215">
    <property type="component" value="Chromosome DPRO"/>
</dbReference>
<name>A0A2C8F3E0_9BACT</name>
<reference evidence="4" key="1">
    <citation type="submission" date="2017-09" db="EMBL/GenBank/DDBJ databases">
        <authorList>
            <person name="Regsiter A."/>
            <person name="William W."/>
        </authorList>
    </citation>
    <scope>NUCLEOTIDE SEQUENCE [LARGE SCALE GENOMIC DNA]</scope>
    <source>
        <strain evidence="4">500-1</strain>
    </source>
</reference>
<evidence type="ECO:0000313" key="4">
    <source>
        <dbReference type="Proteomes" id="UP000219215"/>
    </source>
</evidence>
<dbReference type="CDD" id="cd03789">
    <property type="entry name" value="GT9_LPS_heptosyltransferase"/>
    <property type="match status" value="1"/>
</dbReference>
<keyword evidence="1" id="KW-0328">Glycosyltransferase</keyword>
<keyword evidence="2 3" id="KW-0808">Transferase</keyword>
<keyword evidence="4" id="KW-1185">Reference proteome</keyword>
<dbReference type="PANTHER" id="PTHR30160:SF7">
    <property type="entry name" value="ADP-HEPTOSE--LPS HEPTOSYLTRANSFERASE 2"/>
    <property type="match status" value="1"/>
</dbReference>
<dbReference type="InterPro" id="IPR002201">
    <property type="entry name" value="Glyco_trans_9"/>
</dbReference>
<dbReference type="AlphaFoldDB" id="A0A2C8F3E0"/>
<dbReference type="KEGG" id="pprf:DPRO_0047"/>
<dbReference type="Gene3D" id="3.40.50.2000">
    <property type="entry name" value="Glycogen Phosphorylase B"/>
    <property type="match status" value="2"/>
</dbReference>
<gene>
    <name evidence="3" type="ORF">DPRO_0047</name>
</gene>
<evidence type="ECO:0000256" key="2">
    <source>
        <dbReference type="ARBA" id="ARBA00022679"/>
    </source>
</evidence>
<dbReference type="GO" id="GO:0005829">
    <property type="term" value="C:cytosol"/>
    <property type="evidence" value="ECO:0007669"/>
    <property type="project" value="TreeGrafter"/>
</dbReference>
<protein>
    <submittedName>
        <fullName evidence="3">Glycosyl transferase family 9</fullName>
    </submittedName>
</protein>
<dbReference type="SUPFAM" id="SSF53756">
    <property type="entry name" value="UDP-Glycosyltransferase/glycogen phosphorylase"/>
    <property type="match status" value="1"/>
</dbReference>
<dbReference type="PANTHER" id="PTHR30160">
    <property type="entry name" value="TETRAACYLDISACCHARIDE 4'-KINASE-RELATED"/>
    <property type="match status" value="1"/>
</dbReference>
<evidence type="ECO:0000313" key="3">
    <source>
        <dbReference type="EMBL" id="SOB56924.1"/>
    </source>
</evidence>
<dbReference type="EMBL" id="LT907975">
    <property type="protein sequence ID" value="SOB56924.1"/>
    <property type="molecule type" value="Genomic_DNA"/>
</dbReference>
<proteinExistence type="predicted"/>
<accession>A0A2C8F3E0</accession>
<dbReference type="OrthoDB" id="9797795at2"/>